<reference evidence="2 3" key="1">
    <citation type="submission" date="2022-09" db="EMBL/GenBank/DDBJ databases">
        <authorList>
            <person name="Palmer J.M."/>
        </authorList>
    </citation>
    <scope>NUCLEOTIDE SEQUENCE [LARGE SCALE GENOMIC DNA]</scope>
    <source>
        <strain evidence="2 3">DSM 7382</strain>
    </source>
</reference>
<feature type="compositionally biased region" description="Acidic residues" evidence="1">
    <location>
        <begin position="294"/>
        <end position="308"/>
    </location>
</feature>
<protein>
    <submittedName>
        <fullName evidence="2">Uncharacterized protein</fullName>
    </submittedName>
</protein>
<evidence type="ECO:0000313" key="3">
    <source>
        <dbReference type="Proteomes" id="UP001385951"/>
    </source>
</evidence>
<keyword evidence="3" id="KW-1185">Reference proteome</keyword>
<gene>
    <name evidence="2" type="ORF">QCA50_011239</name>
</gene>
<proteinExistence type="predicted"/>
<evidence type="ECO:0000313" key="2">
    <source>
        <dbReference type="EMBL" id="KAK7685377.1"/>
    </source>
</evidence>
<feature type="region of interest" description="Disordered" evidence="1">
    <location>
        <begin position="1"/>
        <end position="30"/>
    </location>
</feature>
<organism evidence="2 3">
    <name type="scientific">Cerrena zonata</name>
    <dbReference type="NCBI Taxonomy" id="2478898"/>
    <lineage>
        <taxon>Eukaryota</taxon>
        <taxon>Fungi</taxon>
        <taxon>Dikarya</taxon>
        <taxon>Basidiomycota</taxon>
        <taxon>Agaricomycotina</taxon>
        <taxon>Agaricomycetes</taxon>
        <taxon>Polyporales</taxon>
        <taxon>Cerrenaceae</taxon>
        <taxon>Cerrena</taxon>
    </lineage>
</organism>
<accession>A0AAW0G6S2</accession>
<feature type="compositionally biased region" description="Low complexity" evidence="1">
    <location>
        <begin position="90"/>
        <end position="102"/>
    </location>
</feature>
<dbReference type="EMBL" id="JASBNA010000020">
    <property type="protein sequence ID" value="KAK7685377.1"/>
    <property type="molecule type" value="Genomic_DNA"/>
</dbReference>
<feature type="region of interest" description="Disordered" evidence="1">
    <location>
        <begin position="64"/>
        <end position="115"/>
    </location>
</feature>
<name>A0AAW0G6S2_9APHY</name>
<dbReference type="Proteomes" id="UP001385951">
    <property type="component" value="Unassembled WGS sequence"/>
</dbReference>
<sequence length="350" mass="39432">MRIGTQREGLDSYFRRARPQTPSSSEKSCILKDHGHSTRRLEFLQGIWEVRKFEWQDWERDNNIDQDENQTAYDGILRSPPPKPFHPCRSPSKTSETSSSTPQFPMSPVIASSDTLSSAPIYPRAGNLREIHDLRSVMLDRALGDVPLHSISKALFLWNMSHSGGKASPAPDSIPTHALDSTSSLDETSLYASASSLGSSDSDIKNQVLFQGLDPSSLARFQTLLAVLNRHDYARKVSDDFLSEMCLNGLDWQAECARAATDASTSFDSSFDQDRTLAEEIERPKSRTKFFVEDHDDDEEDDEDEDDYKEALFDDGGRAFYEYGYMHVDHPGDASMSIDQEGTNWEDMCF</sequence>
<comment type="caution">
    <text evidence="2">The sequence shown here is derived from an EMBL/GenBank/DDBJ whole genome shotgun (WGS) entry which is preliminary data.</text>
</comment>
<dbReference type="AlphaFoldDB" id="A0AAW0G6S2"/>
<feature type="region of interest" description="Disordered" evidence="1">
    <location>
        <begin position="289"/>
        <end position="308"/>
    </location>
</feature>
<evidence type="ECO:0000256" key="1">
    <source>
        <dbReference type="SAM" id="MobiDB-lite"/>
    </source>
</evidence>